<evidence type="ECO:0000313" key="3">
    <source>
        <dbReference type="Proteomes" id="UP000807342"/>
    </source>
</evidence>
<gene>
    <name evidence="2" type="ORF">P691DRAFT_809407</name>
</gene>
<dbReference type="AlphaFoldDB" id="A0A9P5X348"/>
<name>A0A9P5X348_9AGAR</name>
<dbReference type="EMBL" id="MU151512">
    <property type="protein sequence ID" value="KAF9443160.1"/>
    <property type="molecule type" value="Genomic_DNA"/>
</dbReference>
<reference evidence="2" key="1">
    <citation type="submission" date="2020-11" db="EMBL/GenBank/DDBJ databases">
        <authorList>
            <consortium name="DOE Joint Genome Institute"/>
            <person name="Ahrendt S."/>
            <person name="Riley R."/>
            <person name="Andreopoulos W."/>
            <person name="Labutti K."/>
            <person name="Pangilinan J."/>
            <person name="Ruiz-Duenas F.J."/>
            <person name="Barrasa J.M."/>
            <person name="Sanchez-Garcia M."/>
            <person name="Camarero S."/>
            <person name="Miyauchi S."/>
            <person name="Serrano A."/>
            <person name="Linde D."/>
            <person name="Babiker R."/>
            <person name="Drula E."/>
            <person name="Ayuso-Fernandez I."/>
            <person name="Pacheco R."/>
            <person name="Padilla G."/>
            <person name="Ferreira P."/>
            <person name="Barriuso J."/>
            <person name="Kellner H."/>
            <person name="Castanera R."/>
            <person name="Alfaro M."/>
            <person name="Ramirez L."/>
            <person name="Pisabarro A.G."/>
            <person name="Kuo A."/>
            <person name="Tritt A."/>
            <person name="Lipzen A."/>
            <person name="He G."/>
            <person name="Yan M."/>
            <person name="Ng V."/>
            <person name="Cullen D."/>
            <person name="Martin F."/>
            <person name="Rosso M.-N."/>
            <person name="Henrissat B."/>
            <person name="Hibbett D."/>
            <person name="Martinez A.T."/>
            <person name="Grigoriev I.V."/>
        </authorList>
    </citation>
    <scope>NUCLEOTIDE SEQUENCE</scope>
    <source>
        <strain evidence="2">MF-IS2</strain>
    </source>
</reference>
<sequence length="121" mass="13716">MSVSRFQFLLTVYDLLISFRTACPRHDAPHREGALAHYGSSGVDPTSRQSVLPPIEHAGPRSHKAYLRDNFLLTTAKQQRITDFDPESLSELSGSREPFLFVHMWNALHFRHIDPSLTGNT</sequence>
<accession>A0A9P5X348</accession>
<feature type="region of interest" description="Disordered" evidence="1">
    <location>
        <begin position="33"/>
        <end position="60"/>
    </location>
</feature>
<keyword evidence="3" id="KW-1185">Reference proteome</keyword>
<comment type="caution">
    <text evidence="2">The sequence shown here is derived from an EMBL/GenBank/DDBJ whole genome shotgun (WGS) entry which is preliminary data.</text>
</comment>
<protein>
    <submittedName>
        <fullName evidence="2">Uncharacterized protein</fullName>
    </submittedName>
</protein>
<proteinExistence type="predicted"/>
<organism evidence="2 3">
    <name type="scientific">Macrolepiota fuliginosa MF-IS2</name>
    <dbReference type="NCBI Taxonomy" id="1400762"/>
    <lineage>
        <taxon>Eukaryota</taxon>
        <taxon>Fungi</taxon>
        <taxon>Dikarya</taxon>
        <taxon>Basidiomycota</taxon>
        <taxon>Agaricomycotina</taxon>
        <taxon>Agaricomycetes</taxon>
        <taxon>Agaricomycetidae</taxon>
        <taxon>Agaricales</taxon>
        <taxon>Agaricineae</taxon>
        <taxon>Agaricaceae</taxon>
        <taxon>Macrolepiota</taxon>
    </lineage>
</organism>
<evidence type="ECO:0000256" key="1">
    <source>
        <dbReference type="SAM" id="MobiDB-lite"/>
    </source>
</evidence>
<evidence type="ECO:0000313" key="2">
    <source>
        <dbReference type="EMBL" id="KAF9443160.1"/>
    </source>
</evidence>
<dbReference type="Proteomes" id="UP000807342">
    <property type="component" value="Unassembled WGS sequence"/>
</dbReference>